<keyword evidence="1" id="KW-1133">Transmembrane helix</keyword>
<dbReference type="BioCyc" id="DPIE1322246:BN4_RS15305-MONOMER"/>
<dbReference type="RefSeq" id="WP_015416322.1">
    <property type="nucleotide sequence ID" value="NC_020409.1"/>
</dbReference>
<dbReference type="HOGENOM" id="CLU_141515_0_0_7"/>
<dbReference type="OrthoDB" id="9787143at2"/>
<dbReference type="EMBL" id="FO203427">
    <property type="protein sequence ID" value="CCH50280.1"/>
    <property type="molecule type" value="Genomic_DNA"/>
</dbReference>
<dbReference type="STRING" id="1322246.BN4_20218"/>
<evidence type="ECO:0000313" key="3">
    <source>
        <dbReference type="Proteomes" id="UP000011724"/>
    </source>
</evidence>
<dbReference type="KEGG" id="dpi:BN4_20218"/>
<dbReference type="PATRIC" id="fig|879567.3.peg.3292"/>
<reference evidence="2 3" key="1">
    <citation type="journal article" date="2013" name="PLoS ONE">
        <title>The first genomic and proteomic characterization of a deep-sea sulfate reducer: insights into the piezophilic lifestyle of Desulfovibrio piezophilus.</title>
        <authorList>
            <person name="Pradel N."/>
            <person name="Ji B."/>
            <person name="Gimenez G."/>
            <person name="Talla E."/>
            <person name="Lenoble P."/>
            <person name="Garel M."/>
            <person name="Tamburini C."/>
            <person name="Fourquet P."/>
            <person name="Lebrun R."/>
            <person name="Bertin P."/>
            <person name="Denis Y."/>
            <person name="Pophillat M."/>
            <person name="Barbe V."/>
            <person name="Ollivier B."/>
            <person name="Dolla A."/>
        </authorList>
    </citation>
    <scope>NUCLEOTIDE SEQUENCE [LARGE SCALE GENOMIC DNA]</scope>
    <source>
        <strain evidence="3">DSM 10523 / SB164P1</strain>
    </source>
</reference>
<sequence>MQRIISPWISRLFVLFMAGLAATGLMQMPLAKRYYVTTLPGLGWTGDFYFVHKLHYIFAALLLFLLGVVVVTWFLYWRNRVTLTGLGGVRCVLVGGLILSGGFRVYRNIPDVTFDPTVVLLIEWVHLGLFIVMGLVACLALVQGRSRYMRGR</sequence>
<gene>
    <name evidence="2" type="ordered locus">BN4_20218</name>
</gene>
<evidence type="ECO:0000256" key="1">
    <source>
        <dbReference type="SAM" id="Phobius"/>
    </source>
</evidence>
<feature type="transmembrane region" description="Helical" evidence="1">
    <location>
        <begin position="55"/>
        <end position="76"/>
    </location>
</feature>
<protein>
    <submittedName>
        <fullName evidence="2">4Fe-4S ferredoxin iron-sulfur binding domain-containing protein</fullName>
    </submittedName>
</protein>
<feature type="transmembrane region" description="Helical" evidence="1">
    <location>
        <begin position="118"/>
        <end position="142"/>
    </location>
</feature>
<keyword evidence="1" id="KW-0812">Transmembrane</keyword>
<keyword evidence="1" id="KW-0472">Membrane</keyword>
<keyword evidence="3" id="KW-1185">Reference proteome</keyword>
<organism evidence="2 3">
    <name type="scientific">Pseudodesulfovibrio piezophilus (strain DSM 21447 / JCM 15486 / C1TLV30)</name>
    <name type="common">Desulfovibrio piezophilus</name>
    <dbReference type="NCBI Taxonomy" id="1322246"/>
    <lineage>
        <taxon>Bacteria</taxon>
        <taxon>Pseudomonadati</taxon>
        <taxon>Thermodesulfobacteriota</taxon>
        <taxon>Desulfovibrionia</taxon>
        <taxon>Desulfovibrionales</taxon>
        <taxon>Desulfovibrionaceae</taxon>
    </lineage>
</organism>
<proteinExistence type="predicted"/>
<reference evidence="3" key="2">
    <citation type="journal article" date="2013" name="Stand. Genomic Sci.">
        <title>Complete genome sequence of Desulfocapsa sulfexigens, a marine deltaproteobacterium specialized in disproportionating inorganic sulfur compounds.</title>
        <authorList>
            <person name="Finster K.W."/>
            <person name="Kjeldsen K.U."/>
            <person name="Kube M."/>
            <person name="Reinhardt R."/>
            <person name="Mussmann M."/>
            <person name="Amann R."/>
            <person name="Schreiber L."/>
        </authorList>
    </citation>
    <scope>NUCLEOTIDE SEQUENCE [LARGE SCALE GENOMIC DNA]</scope>
    <source>
        <strain evidence="3">DSM 10523 / SB164P1</strain>
    </source>
</reference>
<dbReference type="eggNOG" id="COG0437">
    <property type="taxonomic scope" value="Bacteria"/>
</dbReference>
<dbReference type="AlphaFoldDB" id="M1WNC3"/>
<name>M1WNC3_PSEP2</name>
<accession>M1WNC3</accession>
<feature type="transmembrane region" description="Helical" evidence="1">
    <location>
        <begin position="88"/>
        <end position="106"/>
    </location>
</feature>
<evidence type="ECO:0000313" key="2">
    <source>
        <dbReference type="EMBL" id="CCH50280.1"/>
    </source>
</evidence>
<dbReference type="Proteomes" id="UP000011724">
    <property type="component" value="Chromosome"/>
</dbReference>